<proteinExistence type="predicted"/>
<sequence>MISCQYSNGNISRLASLTSAFLVISGCAALDPELFSDSRRMAVGAGTPVPVAGETQAVGTTRADAADDPEIWVDPRDPSRGVILGTDKQAGLYVYGFDGAVRAFIPDGRLNNVDLRGGFPTPQGERVLVAASDRGRMGAALYLLNPDTLELTPWGLVPLDLTEPYGLCMGRRAHTGDYVVIVNSTDGQVRQVRVSADTQGRVVTHEERRFGLATQVEGCVVDDARGRLYIGEEARGVWQFDLNAPDEGRLVAEAPSAMLVPDVEGLTLLHDGTESFLIASSQGDSAFAVWRADGPELAYLGRFSPAAANGVDGVTGTDGVAALGGQVGPFPAGLVVMQDDVDAEGEEASTRRARQNYKLVDWREVRRALGF</sequence>
<keyword evidence="3" id="KW-1185">Reference proteome</keyword>
<evidence type="ECO:0000259" key="1">
    <source>
        <dbReference type="PROSITE" id="PS51662"/>
    </source>
</evidence>
<dbReference type="PROSITE" id="PS51662">
    <property type="entry name" value="BP_PHYTASE"/>
    <property type="match status" value="1"/>
</dbReference>
<dbReference type="InterPro" id="IPR011042">
    <property type="entry name" value="6-blade_b-propeller_TolB-like"/>
</dbReference>
<reference evidence="2" key="1">
    <citation type="submission" date="2023-07" db="EMBL/GenBank/DDBJ databases">
        <title>Brevundimonas soil sp. nov., isolated from the soil of chemical plant.</title>
        <authorList>
            <person name="Wu N."/>
        </authorList>
    </citation>
    <scope>NUCLEOTIDE SEQUENCE</scope>
    <source>
        <strain evidence="2">XZ-24</strain>
    </source>
</reference>
<dbReference type="Gene3D" id="2.120.10.30">
    <property type="entry name" value="TolB, C-terminal domain"/>
    <property type="match status" value="1"/>
</dbReference>
<gene>
    <name evidence="2" type="ORF">Q0812_12060</name>
</gene>
<dbReference type="Pfam" id="PF02333">
    <property type="entry name" value="Phytase"/>
    <property type="match status" value="1"/>
</dbReference>
<organism evidence="2 3">
    <name type="scientific">Peiella sedimenti</name>
    <dbReference type="NCBI Taxonomy" id="3061083"/>
    <lineage>
        <taxon>Bacteria</taxon>
        <taxon>Pseudomonadati</taxon>
        <taxon>Pseudomonadota</taxon>
        <taxon>Alphaproteobacteria</taxon>
        <taxon>Caulobacterales</taxon>
        <taxon>Caulobacteraceae</taxon>
        <taxon>Peiella</taxon>
    </lineage>
</organism>
<evidence type="ECO:0000313" key="3">
    <source>
        <dbReference type="Proteomes" id="UP001169063"/>
    </source>
</evidence>
<name>A0ABT8SP55_9CAUL</name>
<feature type="domain" description="BPP" evidence="1">
    <location>
        <begin position="39"/>
        <end position="369"/>
    </location>
</feature>
<evidence type="ECO:0000313" key="2">
    <source>
        <dbReference type="EMBL" id="MDO1560161.1"/>
    </source>
</evidence>
<dbReference type="InterPro" id="IPR003431">
    <property type="entry name" value="B-propeller_Phytase"/>
</dbReference>
<comment type="caution">
    <text evidence="2">The sequence shown here is derived from an EMBL/GenBank/DDBJ whole genome shotgun (WGS) entry which is preliminary data.</text>
</comment>
<accession>A0ABT8SP55</accession>
<dbReference type="Proteomes" id="UP001169063">
    <property type="component" value="Unassembled WGS sequence"/>
</dbReference>
<dbReference type="EMBL" id="JAUKTR010000005">
    <property type="protein sequence ID" value="MDO1560161.1"/>
    <property type="molecule type" value="Genomic_DNA"/>
</dbReference>
<protein>
    <submittedName>
        <fullName evidence="2">Phytase</fullName>
    </submittedName>
</protein>
<dbReference type="SUPFAM" id="SSF50956">
    <property type="entry name" value="Thermostable phytase (3-phytase)"/>
    <property type="match status" value="1"/>
</dbReference>
<dbReference type="RefSeq" id="WP_302110589.1">
    <property type="nucleotide sequence ID" value="NZ_JAUKTR010000005.1"/>
</dbReference>